<sequence>MWCAGDYCFSSSPRYRGVVKLNCRLVIRKERCLSTKLSGNVRDDLQTFYSLARISLGELSQTSLTELRFLVSLDQRRGFLALVASYSLCLLSNKAASSPLWHLALFWCDISNSTVVMLFVVSPHEFMHPFASLFNTLEGASRIGRVVFQGAEQTFRVEVIVTDRGQTE</sequence>
<organism evidence="1">
    <name type="scientific">Candidatus Kentrum sp. LFY</name>
    <dbReference type="NCBI Taxonomy" id="2126342"/>
    <lineage>
        <taxon>Bacteria</taxon>
        <taxon>Pseudomonadati</taxon>
        <taxon>Pseudomonadota</taxon>
        <taxon>Gammaproteobacteria</taxon>
        <taxon>Candidatus Kentrum</taxon>
    </lineage>
</organism>
<protein>
    <submittedName>
        <fullName evidence="1">Uncharacterized protein</fullName>
    </submittedName>
</protein>
<reference evidence="1" key="1">
    <citation type="submission" date="2019-02" db="EMBL/GenBank/DDBJ databases">
        <authorList>
            <person name="Gruber-Vodicka R. H."/>
            <person name="Seah K. B. B."/>
        </authorList>
    </citation>
    <scope>NUCLEOTIDE SEQUENCE</scope>
    <source>
        <strain evidence="1">BECK_M7</strain>
    </source>
</reference>
<accession>A0A450UXX7</accession>
<dbReference type="AlphaFoldDB" id="A0A450UXX7"/>
<name>A0A450UXX7_9GAMM</name>
<proteinExistence type="predicted"/>
<dbReference type="EMBL" id="CAADFF010000100">
    <property type="protein sequence ID" value="VFJ97387.1"/>
    <property type="molecule type" value="Genomic_DNA"/>
</dbReference>
<gene>
    <name evidence="1" type="ORF">BECKLFY1418B_GA0070995_110012</name>
</gene>
<evidence type="ECO:0000313" key="1">
    <source>
        <dbReference type="EMBL" id="VFJ97387.1"/>
    </source>
</evidence>